<feature type="region of interest" description="Disordered" evidence="1">
    <location>
        <begin position="133"/>
        <end position="157"/>
    </location>
</feature>
<dbReference type="OrthoDB" id="4672395at2759"/>
<feature type="compositionally biased region" description="Basic and acidic residues" evidence="1">
    <location>
        <begin position="148"/>
        <end position="157"/>
    </location>
</feature>
<feature type="signal peptide" evidence="2">
    <location>
        <begin position="1"/>
        <end position="20"/>
    </location>
</feature>
<keyword evidence="4" id="KW-1185">Reference proteome</keyword>
<dbReference type="AlphaFoldDB" id="A0A9P1GYM5"/>
<evidence type="ECO:0000256" key="2">
    <source>
        <dbReference type="SAM" id="SignalP"/>
    </source>
</evidence>
<name>A0A9P1GYM5_9PEZI</name>
<dbReference type="EMBL" id="CALLCH030000004">
    <property type="protein sequence ID" value="CAI4212380.1"/>
    <property type="molecule type" value="Genomic_DNA"/>
</dbReference>
<gene>
    <name evidence="3" type="ORF">PPNO1_LOCUS2144</name>
</gene>
<comment type="caution">
    <text evidence="3">The sequence shown here is derived from an EMBL/GenBank/DDBJ whole genome shotgun (WGS) entry which is preliminary data.</text>
</comment>
<dbReference type="PROSITE" id="PS51257">
    <property type="entry name" value="PROKAR_LIPOPROTEIN"/>
    <property type="match status" value="1"/>
</dbReference>
<dbReference type="SUPFAM" id="SSF56973">
    <property type="entry name" value="Aerolisin/ETX pore-forming domain"/>
    <property type="match status" value="1"/>
</dbReference>
<protein>
    <submittedName>
        <fullName evidence="3">Uncharacterized protein</fullName>
    </submittedName>
</protein>
<evidence type="ECO:0000256" key="1">
    <source>
        <dbReference type="SAM" id="MobiDB-lite"/>
    </source>
</evidence>
<evidence type="ECO:0000313" key="4">
    <source>
        <dbReference type="Proteomes" id="UP000838763"/>
    </source>
</evidence>
<dbReference type="Proteomes" id="UP000838763">
    <property type="component" value="Unassembled WGS sequence"/>
</dbReference>
<sequence length="301" mass="32145">MNSWSFKALLASCWFSVTMAQSFSIPPGLTGVSCDGTIRPDYQECYDHVLDQMSAGPIIIGPNMFEGSSYQSGNCKIRAIRCGGPTDRTFDLGSMAGSLFTILRNECGAFPAGGVNRQGDACLVVETPSNPFPGRKRDLESHASPLPRADKPVPSRETKLARREATAAARSLDLEARQCQGGTCYNYQEVTFITGVRGLEVRVCDNILPNGATCTRSWATTTTETFTVGFEVSAGLKDIVAASGSFSASTASSSTETLATAIEVQCDSGSGYIVWYPLLAVSRGIAAWVRILAGRMSRGED</sequence>
<keyword evidence="2" id="KW-0732">Signal</keyword>
<feature type="chain" id="PRO_5040183273" evidence="2">
    <location>
        <begin position="21"/>
        <end position="301"/>
    </location>
</feature>
<reference evidence="3" key="1">
    <citation type="submission" date="2022-11" db="EMBL/GenBank/DDBJ databases">
        <authorList>
            <person name="Scott C."/>
            <person name="Bruce N."/>
        </authorList>
    </citation>
    <scope>NUCLEOTIDE SEQUENCE</scope>
</reference>
<evidence type="ECO:0000313" key="3">
    <source>
        <dbReference type="EMBL" id="CAI4212380.1"/>
    </source>
</evidence>
<organism evidence="3 4">
    <name type="scientific">Parascedosporium putredinis</name>
    <dbReference type="NCBI Taxonomy" id="1442378"/>
    <lineage>
        <taxon>Eukaryota</taxon>
        <taxon>Fungi</taxon>
        <taxon>Dikarya</taxon>
        <taxon>Ascomycota</taxon>
        <taxon>Pezizomycotina</taxon>
        <taxon>Sordariomycetes</taxon>
        <taxon>Hypocreomycetidae</taxon>
        <taxon>Microascales</taxon>
        <taxon>Microascaceae</taxon>
        <taxon>Parascedosporium</taxon>
    </lineage>
</organism>
<accession>A0A9P1GYM5</accession>
<proteinExistence type="predicted"/>